<feature type="signal peptide" evidence="2">
    <location>
        <begin position="1"/>
        <end position="18"/>
    </location>
</feature>
<proteinExistence type="predicted"/>
<keyword evidence="2" id="KW-0732">Signal</keyword>
<protein>
    <submittedName>
        <fullName evidence="3">Uncharacterized protein</fullName>
    </submittedName>
</protein>
<reference evidence="4" key="1">
    <citation type="submission" date="2010-08" db="EMBL/GenBank/DDBJ databases">
        <authorList>
            <consortium name="Caenorhabditis japonica Sequencing Consortium"/>
            <person name="Wilson R.K."/>
        </authorList>
    </citation>
    <scope>NUCLEOTIDE SEQUENCE [LARGE SCALE GENOMIC DNA]</scope>
    <source>
        <strain evidence="4">DF5081</strain>
    </source>
</reference>
<organism evidence="3 4">
    <name type="scientific">Caenorhabditis japonica</name>
    <dbReference type="NCBI Taxonomy" id="281687"/>
    <lineage>
        <taxon>Eukaryota</taxon>
        <taxon>Metazoa</taxon>
        <taxon>Ecdysozoa</taxon>
        <taxon>Nematoda</taxon>
        <taxon>Chromadorea</taxon>
        <taxon>Rhabditida</taxon>
        <taxon>Rhabditina</taxon>
        <taxon>Rhabditomorpha</taxon>
        <taxon>Rhabditoidea</taxon>
        <taxon>Rhabditidae</taxon>
        <taxon>Peloderinae</taxon>
        <taxon>Caenorhabditis</taxon>
    </lineage>
</organism>
<evidence type="ECO:0000313" key="4">
    <source>
        <dbReference type="Proteomes" id="UP000005237"/>
    </source>
</evidence>
<feature type="region of interest" description="Disordered" evidence="1">
    <location>
        <begin position="66"/>
        <end position="91"/>
    </location>
</feature>
<evidence type="ECO:0000256" key="1">
    <source>
        <dbReference type="SAM" id="MobiDB-lite"/>
    </source>
</evidence>
<dbReference type="AlphaFoldDB" id="A0A8R1ILP7"/>
<dbReference type="Proteomes" id="UP000005237">
    <property type="component" value="Unassembled WGS sequence"/>
</dbReference>
<reference evidence="3" key="2">
    <citation type="submission" date="2022-06" db="UniProtKB">
        <authorList>
            <consortium name="EnsemblMetazoa"/>
        </authorList>
    </citation>
    <scope>IDENTIFICATION</scope>
    <source>
        <strain evidence="3">DF5081</strain>
    </source>
</reference>
<dbReference type="EnsemblMetazoa" id="CJA34718.1">
    <property type="protein sequence ID" value="CJA34718.1"/>
    <property type="gene ID" value="WBGene00210565"/>
</dbReference>
<name>A0A8R1ILP7_CAEJA</name>
<keyword evidence="4" id="KW-1185">Reference proteome</keyword>
<sequence length="113" mass="13123">MFGYFLMILLSCRHLVHDVDECKVNLSVSDEQMSFLLKFSSENQPNFLYHHVIFIIASIHSAPPPPTTQTGYSYNSALKRESKRGREREKGRQRLDYTFSGDCKRAPLIRKRA</sequence>
<feature type="compositionally biased region" description="Basic and acidic residues" evidence="1">
    <location>
        <begin position="78"/>
        <end position="91"/>
    </location>
</feature>
<feature type="chain" id="PRO_5035867166" evidence="2">
    <location>
        <begin position="19"/>
        <end position="113"/>
    </location>
</feature>
<accession>A0A8R1ILP7</accession>
<evidence type="ECO:0000256" key="2">
    <source>
        <dbReference type="SAM" id="SignalP"/>
    </source>
</evidence>
<evidence type="ECO:0000313" key="3">
    <source>
        <dbReference type="EnsemblMetazoa" id="CJA34718.1"/>
    </source>
</evidence>